<evidence type="ECO:0000313" key="5">
    <source>
        <dbReference type="Proteomes" id="UP000663848"/>
    </source>
</evidence>
<sequence length="51" mass="5958">MQETAIAIKPFQSTEEDRLSFEEGQIIYIIKNDDKGLYQGEIRFPDQPVRV</sequence>
<dbReference type="CDD" id="cd00174">
    <property type="entry name" value="SH3"/>
    <property type="match status" value="1"/>
</dbReference>
<evidence type="ECO:0000313" key="4">
    <source>
        <dbReference type="EMBL" id="CAF5127874.1"/>
    </source>
</evidence>
<dbReference type="EMBL" id="CAJOBR010083184">
    <property type="protein sequence ID" value="CAF5127874.1"/>
    <property type="molecule type" value="Genomic_DNA"/>
</dbReference>
<reference evidence="4" key="1">
    <citation type="submission" date="2021-02" db="EMBL/GenBank/DDBJ databases">
        <authorList>
            <person name="Nowell W R."/>
        </authorList>
    </citation>
    <scope>NUCLEOTIDE SEQUENCE</scope>
</reference>
<name>A0A822FIM3_9BILA</name>
<feature type="non-terminal residue" evidence="4">
    <location>
        <position position="1"/>
    </location>
</feature>
<dbReference type="PROSITE" id="PS50002">
    <property type="entry name" value="SH3"/>
    <property type="match status" value="1"/>
</dbReference>
<organism evidence="4 5">
    <name type="scientific">Rotaria socialis</name>
    <dbReference type="NCBI Taxonomy" id="392032"/>
    <lineage>
        <taxon>Eukaryota</taxon>
        <taxon>Metazoa</taxon>
        <taxon>Spiralia</taxon>
        <taxon>Gnathifera</taxon>
        <taxon>Rotifera</taxon>
        <taxon>Eurotatoria</taxon>
        <taxon>Bdelloidea</taxon>
        <taxon>Philodinida</taxon>
        <taxon>Philodinidae</taxon>
        <taxon>Rotaria</taxon>
    </lineage>
</organism>
<dbReference type="Pfam" id="PF00018">
    <property type="entry name" value="SH3_1"/>
    <property type="match status" value="1"/>
</dbReference>
<accession>A0A822FIM3</accession>
<dbReference type="SUPFAM" id="SSF50044">
    <property type="entry name" value="SH3-domain"/>
    <property type="match status" value="1"/>
</dbReference>
<feature type="domain" description="SH3" evidence="3">
    <location>
        <begin position="1"/>
        <end position="51"/>
    </location>
</feature>
<evidence type="ECO:0000259" key="3">
    <source>
        <dbReference type="PROSITE" id="PS50002"/>
    </source>
</evidence>
<evidence type="ECO:0000256" key="1">
    <source>
        <dbReference type="ARBA" id="ARBA00022443"/>
    </source>
</evidence>
<dbReference type="InterPro" id="IPR001452">
    <property type="entry name" value="SH3_domain"/>
</dbReference>
<keyword evidence="1 2" id="KW-0728">SH3 domain</keyword>
<protein>
    <recommendedName>
        <fullName evidence="3">SH3 domain-containing protein</fullName>
    </recommendedName>
</protein>
<proteinExistence type="predicted"/>
<dbReference type="AlphaFoldDB" id="A0A822FIM3"/>
<dbReference type="Gene3D" id="2.30.30.40">
    <property type="entry name" value="SH3 Domains"/>
    <property type="match status" value="1"/>
</dbReference>
<comment type="caution">
    <text evidence="4">The sequence shown here is derived from an EMBL/GenBank/DDBJ whole genome shotgun (WGS) entry which is preliminary data.</text>
</comment>
<gene>
    <name evidence="4" type="ORF">QYT958_LOCUS46539</name>
</gene>
<dbReference type="InterPro" id="IPR036028">
    <property type="entry name" value="SH3-like_dom_sf"/>
</dbReference>
<evidence type="ECO:0000256" key="2">
    <source>
        <dbReference type="PROSITE-ProRule" id="PRU00192"/>
    </source>
</evidence>
<dbReference type="Proteomes" id="UP000663848">
    <property type="component" value="Unassembled WGS sequence"/>
</dbReference>